<dbReference type="PROSITE" id="PS50889">
    <property type="entry name" value="S4"/>
    <property type="match status" value="1"/>
</dbReference>
<name>A0A0S4LZ68_9BURK</name>
<dbReference type="Pfam" id="PF00849">
    <property type="entry name" value="PseudoU_synth_2"/>
    <property type="match status" value="1"/>
</dbReference>
<proteinExistence type="inferred from homology"/>
<dbReference type="InterPro" id="IPR006145">
    <property type="entry name" value="PsdUridine_synth_RsuA/RluA"/>
</dbReference>
<dbReference type="InterPro" id="IPR002942">
    <property type="entry name" value="S4_RNA-bd"/>
</dbReference>
<dbReference type="InterPro" id="IPR020103">
    <property type="entry name" value="PsdUridine_synth_cat_dom_sf"/>
</dbReference>
<dbReference type="SUPFAM" id="SSF55120">
    <property type="entry name" value="Pseudouridine synthase"/>
    <property type="match status" value="1"/>
</dbReference>
<dbReference type="Pfam" id="PF01479">
    <property type="entry name" value="S4"/>
    <property type="match status" value="1"/>
</dbReference>
<keyword evidence="3 5" id="KW-0413">Isomerase</keyword>
<feature type="domain" description="RNA-binding S4" evidence="7">
    <location>
        <begin position="376"/>
        <end position="434"/>
    </location>
</feature>
<evidence type="ECO:0000259" key="7">
    <source>
        <dbReference type="SMART" id="SM00363"/>
    </source>
</evidence>
<feature type="compositionally biased region" description="Polar residues" evidence="6">
    <location>
        <begin position="198"/>
        <end position="220"/>
    </location>
</feature>
<protein>
    <recommendedName>
        <fullName evidence="5">Pseudouridine synthase</fullName>
        <ecNumber evidence="5">5.4.99.-</ecNumber>
    </recommendedName>
</protein>
<dbReference type="InterPro" id="IPR018496">
    <property type="entry name" value="PsdUridine_synth_RsuA/RluB_CS"/>
</dbReference>
<sequence length="660" mass="75003">MIYRQKRKFSHSSRTQRANNVDRVPGPQDSGNYHDNYRPDVMTLHTLGVSANSTSNSGRGGYDPRFRSDVAARSGRLQNQNFRDGNFRAGNFRDGNVRDGNFRDGNVRDSNFRDGNVRDGNFRDGNVRDSNFRDGNVRDGNFRGGSSSRDGNFRGSGVRDGNFRGGSSRDGNFRPGNYGHSRRSSTTDNHHGGRDNYQGRNFQGRTPQTKDAFSDSQNVSHSRHDNRRNQSGNWYNSRPVDDNRRTNHGFHPSRVAAKESVLPRGGNSCDDFSGDRNSQNGNRGGEYRRHETGRAGHAFRRNYIRRDKKNFYQRTPDHSETDEFFDVGNVSEVEVGDQDRRNFSRARTAPRRYPRSGSGEFNKNRVSLLPSADTPQRLHKILANAGVGSRRDMEQLIIDGAVTVNGSLAEIGQKVFTTDVVSINGKVVKVDHAVAIPRILLYYKPEGQIVSRDDPDSRPSVFDNLPELEEGSWVPVGRLDFNTSGLLMFTTSGDLANHLMHPRYEIEREYAVRINCVLTEDQVQCLLKGVELGDGLARFRTVIDAHPQQEGTDSDDSDAHVSCNHWYRVILSEGRNREVRRIFESLNIVVTRLIRVRYGDLWLPTDLRRGQSLEMSRSDVCGFLTKLEKRLNYYFDRKKSGRSPVHCRRWLMRRRGSSAT</sequence>
<dbReference type="EC" id="5.4.99.-" evidence="5"/>
<dbReference type="Gene3D" id="3.30.70.580">
    <property type="entry name" value="Pseudouridine synthase I, catalytic domain, N-terminal subdomain"/>
    <property type="match status" value="1"/>
</dbReference>
<gene>
    <name evidence="8" type="ORF">Ark11_0007</name>
</gene>
<dbReference type="InterPro" id="IPR020094">
    <property type="entry name" value="TruA/RsuA/RluB/E/F_N"/>
</dbReference>
<keyword evidence="2 4" id="KW-0694">RNA-binding</keyword>
<dbReference type="PATRIC" id="fig|1561003.3.peg.8"/>
<dbReference type="CDD" id="cd00165">
    <property type="entry name" value="S4"/>
    <property type="match status" value="1"/>
</dbReference>
<dbReference type="PROSITE" id="PS01149">
    <property type="entry name" value="PSI_RSU"/>
    <property type="match status" value="1"/>
</dbReference>
<dbReference type="InterPro" id="IPR000748">
    <property type="entry name" value="PsdUridine_synth_RsuA/RluB/E/F"/>
</dbReference>
<dbReference type="SUPFAM" id="SSF141571">
    <property type="entry name" value="Pentapeptide repeat-like"/>
    <property type="match status" value="1"/>
</dbReference>
<feature type="region of interest" description="Disordered" evidence="6">
    <location>
        <begin position="338"/>
        <end position="364"/>
    </location>
</feature>
<dbReference type="InterPro" id="IPR036986">
    <property type="entry name" value="S4_RNA-bd_sf"/>
</dbReference>
<feature type="region of interest" description="Disordered" evidence="6">
    <location>
        <begin position="76"/>
        <end position="301"/>
    </location>
</feature>
<evidence type="ECO:0000313" key="9">
    <source>
        <dbReference type="Proteomes" id="UP000198651"/>
    </source>
</evidence>
<dbReference type="RefSeq" id="WP_242641350.1">
    <property type="nucleotide sequence ID" value="NZ_FLSL01000112.1"/>
</dbReference>
<dbReference type="PANTHER" id="PTHR47683:SF3">
    <property type="entry name" value="RIBOSOMAL LARGE SUBUNIT PSEUDOURIDINE SYNTHASE B"/>
    <property type="match status" value="1"/>
</dbReference>
<dbReference type="Gene3D" id="3.30.70.1560">
    <property type="entry name" value="Alpha-L RNA-binding motif"/>
    <property type="match status" value="1"/>
</dbReference>
<dbReference type="Proteomes" id="UP000198651">
    <property type="component" value="Chromosome I"/>
</dbReference>
<keyword evidence="9" id="KW-1185">Reference proteome</keyword>
<dbReference type="AlphaFoldDB" id="A0A0S4LZ68"/>
<feature type="compositionally biased region" description="Basic residues" evidence="6">
    <location>
        <begin position="1"/>
        <end position="11"/>
    </location>
</feature>
<evidence type="ECO:0000256" key="5">
    <source>
        <dbReference type="RuleBase" id="RU003887"/>
    </source>
</evidence>
<dbReference type="GO" id="GO:0003723">
    <property type="term" value="F:RNA binding"/>
    <property type="evidence" value="ECO:0007669"/>
    <property type="project" value="UniProtKB-KW"/>
</dbReference>
<reference evidence="9" key="1">
    <citation type="submission" date="2015-11" db="EMBL/GenBank/DDBJ databases">
        <authorList>
            <person name="Seth-Smith H.M.B."/>
        </authorList>
    </citation>
    <scope>NUCLEOTIDE SEQUENCE [LARGE SCALE GENOMIC DNA]</scope>
    <source>
        <strain evidence="9">2013Ark11</strain>
    </source>
</reference>
<dbReference type="Gene3D" id="2.160.20.80">
    <property type="entry name" value="E3 ubiquitin-protein ligase SopA"/>
    <property type="match status" value="1"/>
</dbReference>
<dbReference type="FunFam" id="3.10.290.10:FF:000003">
    <property type="entry name" value="Pseudouridine synthase"/>
    <property type="match status" value="1"/>
</dbReference>
<dbReference type="SMART" id="SM00363">
    <property type="entry name" value="S4"/>
    <property type="match status" value="1"/>
</dbReference>
<feature type="region of interest" description="Disordered" evidence="6">
    <location>
        <begin position="1"/>
        <end position="38"/>
    </location>
</feature>
<feature type="compositionally biased region" description="Basic and acidic residues" evidence="6">
    <location>
        <begin position="95"/>
        <end position="141"/>
    </location>
</feature>
<evidence type="ECO:0000256" key="2">
    <source>
        <dbReference type="ARBA" id="ARBA00022884"/>
    </source>
</evidence>
<evidence type="ECO:0000256" key="3">
    <source>
        <dbReference type="ARBA" id="ARBA00023235"/>
    </source>
</evidence>
<dbReference type="InterPro" id="IPR042092">
    <property type="entry name" value="PsdUridine_s_RsuA/RluB/E/F_cat"/>
</dbReference>
<accession>A0A0S4LZ68</accession>
<dbReference type="PANTHER" id="PTHR47683">
    <property type="entry name" value="PSEUDOURIDINE SYNTHASE FAMILY PROTEIN-RELATED"/>
    <property type="match status" value="1"/>
</dbReference>
<evidence type="ECO:0000256" key="1">
    <source>
        <dbReference type="ARBA" id="ARBA00008348"/>
    </source>
</evidence>
<dbReference type="GO" id="GO:0120159">
    <property type="term" value="F:rRNA pseudouridine synthase activity"/>
    <property type="evidence" value="ECO:0007669"/>
    <property type="project" value="UniProtKB-ARBA"/>
</dbReference>
<dbReference type="SUPFAM" id="SSF55174">
    <property type="entry name" value="Alpha-L RNA-binding motif"/>
    <property type="match status" value="1"/>
</dbReference>
<evidence type="ECO:0000256" key="4">
    <source>
        <dbReference type="PROSITE-ProRule" id="PRU00182"/>
    </source>
</evidence>
<dbReference type="STRING" id="1561003.Ark11_0007"/>
<feature type="compositionally biased region" description="Basic and acidic residues" evidence="6">
    <location>
        <begin position="285"/>
        <end position="294"/>
    </location>
</feature>
<dbReference type="EMBL" id="LN906597">
    <property type="protein sequence ID" value="CUT16869.1"/>
    <property type="molecule type" value="Genomic_DNA"/>
</dbReference>
<evidence type="ECO:0000313" key="8">
    <source>
        <dbReference type="EMBL" id="CUT16869.1"/>
    </source>
</evidence>
<organism evidence="8 9">
    <name type="scientific">Candidatus Ichthyocystis hellenicum</name>
    <dbReference type="NCBI Taxonomy" id="1561003"/>
    <lineage>
        <taxon>Bacteria</taxon>
        <taxon>Pseudomonadati</taxon>
        <taxon>Pseudomonadota</taxon>
        <taxon>Betaproteobacteria</taxon>
        <taxon>Burkholderiales</taxon>
        <taxon>Candidatus Ichthyocystis</taxon>
    </lineage>
</organism>
<dbReference type="InterPro" id="IPR050343">
    <property type="entry name" value="RsuA_PseudoU_synthase"/>
</dbReference>
<evidence type="ECO:0000256" key="6">
    <source>
        <dbReference type="SAM" id="MobiDB-lite"/>
    </source>
</evidence>
<dbReference type="GO" id="GO:0000455">
    <property type="term" value="P:enzyme-directed rRNA pseudouridine synthesis"/>
    <property type="evidence" value="ECO:0007669"/>
    <property type="project" value="UniProtKB-ARBA"/>
</dbReference>
<comment type="similarity">
    <text evidence="1 5">Belongs to the pseudouridine synthase RsuA family.</text>
</comment>
<dbReference type="Gene3D" id="3.10.290.10">
    <property type="entry name" value="RNA-binding S4 domain"/>
    <property type="match status" value="1"/>
</dbReference>
<dbReference type="NCBIfam" id="TIGR00093">
    <property type="entry name" value="pseudouridine synthase"/>
    <property type="match status" value="1"/>
</dbReference>